<sequence>MAQELVIPRLGWSMEEGVFAEWLKSPGEFVRAGEMVFVLEGEKAAHEIESFDSGYLCVPADAPKPGEPVKVGQVVGFLLAEGEAAPASVGKPFSPIAPAPTAVTPQIHRPPQRPVAATTPASAMPTVPRAAGPSARRLARQLGIDLNAVYTPDPTGRVLCEDVQRSADARLRSTPQNQGVLRPIATPRARRRARELGVDWTQLVGTGRNGRICERDVLARQADAATNRYETSKGLSPTAPGRYAPASRLRQALAQRMLAGCQQAAPVTLMTKVDAAALVAYRERLKQEGAGGPIPSYNDILIFLAAQMLREAPELNAGWYREGVLRYDQVNVATAVDTESGVLAPVVREADKLTVFQIAQRTRQLIAQARSGRLTQNELEGGTFTISNLGMFGVDAFTPILNLPQAGVLGIGRIAEEPVVRSGRMEIGQTITLSLTFDHRVLDGAPAARWLQGLGQRIAAASAQSIVLAQ</sequence>
<dbReference type="SUPFAM" id="SSF51230">
    <property type="entry name" value="Single hybrid motif"/>
    <property type="match status" value="1"/>
</dbReference>
<keyword evidence="5 7" id="KW-0450">Lipoyl</keyword>
<gene>
    <name evidence="11" type="ORF">ENQ76_01610</name>
</gene>
<dbReference type="EC" id="2.3.1.-" evidence="7"/>
<comment type="cofactor">
    <cofactor evidence="1 7">
        <name>(R)-lipoate</name>
        <dbReference type="ChEBI" id="CHEBI:83088"/>
    </cofactor>
</comment>
<evidence type="ECO:0000259" key="9">
    <source>
        <dbReference type="PROSITE" id="PS50968"/>
    </source>
</evidence>
<dbReference type="AlphaFoldDB" id="A0A7C2NV80"/>
<evidence type="ECO:0000256" key="8">
    <source>
        <dbReference type="SAM" id="MobiDB-lite"/>
    </source>
</evidence>
<evidence type="ECO:0000256" key="6">
    <source>
        <dbReference type="ARBA" id="ARBA00023315"/>
    </source>
</evidence>
<dbReference type="GO" id="GO:0031405">
    <property type="term" value="F:lipoic acid binding"/>
    <property type="evidence" value="ECO:0007669"/>
    <property type="project" value="TreeGrafter"/>
</dbReference>
<dbReference type="PANTHER" id="PTHR43178">
    <property type="entry name" value="DIHYDROLIPOAMIDE ACETYLTRANSFERASE COMPONENT OF PYRUVATE DEHYDROGENASE COMPLEX"/>
    <property type="match status" value="1"/>
</dbReference>
<dbReference type="InterPro" id="IPR050743">
    <property type="entry name" value="2-oxoacid_DH_E2_comp"/>
</dbReference>
<accession>A0A7C2NV80</accession>
<keyword evidence="4 7" id="KW-0808">Transferase</keyword>
<dbReference type="Pfam" id="PF00198">
    <property type="entry name" value="2-oxoacid_dh"/>
    <property type="match status" value="1"/>
</dbReference>
<organism evidence="11">
    <name type="scientific">Schlesneria paludicola</name>
    <dbReference type="NCBI Taxonomy" id="360056"/>
    <lineage>
        <taxon>Bacteria</taxon>
        <taxon>Pseudomonadati</taxon>
        <taxon>Planctomycetota</taxon>
        <taxon>Planctomycetia</taxon>
        <taxon>Planctomycetales</taxon>
        <taxon>Planctomycetaceae</taxon>
        <taxon>Schlesneria</taxon>
    </lineage>
</organism>
<dbReference type="EMBL" id="DSOK01000052">
    <property type="protein sequence ID" value="HEN14151.1"/>
    <property type="molecule type" value="Genomic_DNA"/>
</dbReference>
<feature type="domain" description="Peripheral subunit-binding (PSBD)" evidence="10">
    <location>
        <begin position="184"/>
        <end position="221"/>
    </location>
</feature>
<dbReference type="InterPro" id="IPR004167">
    <property type="entry name" value="PSBD"/>
</dbReference>
<name>A0A7C2NV80_9PLAN</name>
<evidence type="ECO:0000256" key="4">
    <source>
        <dbReference type="ARBA" id="ARBA00022679"/>
    </source>
</evidence>
<dbReference type="InterPro" id="IPR036625">
    <property type="entry name" value="E3-bd_dom_sf"/>
</dbReference>
<evidence type="ECO:0000256" key="7">
    <source>
        <dbReference type="RuleBase" id="RU003423"/>
    </source>
</evidence>
<evidence type="ECO:0000259" key="10">
    <source>
        <dbReference type="PROSITE" id="PS51826"/>
    </source>
</evidence>
<dbReference type="Gene3D" id="4.10.320.10">
    <property type="entry name" value="E3-binding domain"/>
    <property type="match status" value="2"/>
</dbReference>
<dbReference type="InterPro" id="IPR011053">
    <property type="entry name" value="Single_hybrid_motif"/>
</dbReference>
<evidence type="ECO:0000256" key="3">
    <source>
        <dbReference type="ARBA" id="ARBA00011484"/>
    </source>
</evidence>
<keyword evidence="6 7" id="KW-0012">Acyltransferase</keyword>
<dbReference type="InterPro" id="IPR000089">
    <property type="entry name" value="Biotin_lipoyl"/>
</dbReference>
<feature type="region of interest" description="Disordered" evidence="8">
    <location>
        <begin position="103"/>
        <end position="133"/>
    </location>
</feature>
<dbReference type="Pfam" id="PF00364">
    <property type="entry name" value="Biotin_lipoyl"/>
    <property type="match status" value="1"/>
</dbReference>
<dbReference type="SUPFAM" id="SSF47005">
    <property type="entry name" value="Peripheral subunit-binding domain of 2-oxo acid dehydrogenase complex"/>
    <property type="match status" value="2"/>
</dbReference>
<evidence type="ECO:0000256" key="1">
    <source>
        <dbReference type="ARBA" id="ARBA00001938"/>
    </source>
</evidence>
<dbReference type="PANTHER" id="PTHR43178:SF5">
    <property type="entry name" value="LIPOAMIDE ACYLTRANSFERASE COMPONENT OF BRANCHED-CHAIN ALPHA-KETO ACID DEHYDROGENASE COMPLEX, MITOCHONDRIAL"/>
    <property type="match status" value="1"/>
</dbReference>
<dbReference type="Gene3D" id="2.40.50.100">
    <property type="match status" value="1"/>
</dbReference>
<protein>
    <recommendedName>
        <fullName evidence="7">Dihydrolipoamide acetyltransferase component of pyruvate dehydrogenase complex</fullName>
        <ecNumber evidence="7">2.3.1.-</ecNumber>
    </recommendedName>
</protein>
<feature type="domain" description="Peripheral subunit-binding (PSBD)" evidence="10">
    <location>
        <begin position="130"/>
        <end position="167"/>
    </location>
</feature>
<evidence type="ECO:0000256" key="5">
    <source>
        <dbReference type="ARBA" id="ARBA00022823"/>
    </source>
</evidence>
<dbReference type="InterPro" id="IPR023213">
    <property type="entry name" value="CAT-like_dom_sf"/>
</dbReference>
<reference evidence="11" key="1">
    <citation type="journal article" date="2020" name="mSystems">
        <title>Genome- and Community-Level Interaction Insights into Carbon Utilization and Element Cycling Functions of Hydrothermarchaeota in Hydrothermal Sediment.</title>
        <authorList>
            <person name="Zhou Z."/>
            <person name="Liu Y."/>
            <person name="Xu W."/>
            <person name="Pan J."/>
            <person name="Luo Z.H."/>
            <person name="Li M."/>
        </authorList>
    </citation>
    <scope>NUCLEOTIDE SEQUENCE [LARGE SCALE GENOMIC DNA]</scope>
    <source>
        <strain evidence="11">SpSt-339</strain>
    </source>
</reference>
<evidence type="ECO:0000256" key="2">
    <source>
        <dbReference type="ARBA" id="ARBA00007317"/>
    </source>
</evidence>
<dbReference type="PROSITE" id="PS51826">
    <property type="entry name" value="PSBD"/>
    <property type="match status" value="2"/>
</dbReference>
<dbReference type="Pfam" id="PF02817">
    <property type="entry name" value="E3_binding"/>
    <property type="match status" value="2"/>
</dbReference>
<dbReference type="GO" id="GO:0005737">
    <property type="term" value="C:cytoplasm"/>
    <property type="evidence" value="ECO:0007669"/>
    <property type="project" value="TreeGrafter"/>
</dbReference>
<evidence type="ECO:0000313" key="11">
    <source>
        <dbReference type="EMBL" id="HEN14151.1"/>
    </source>
</evidence>
<proteinExistence type="inferred from homology"/>
<dbReference type="GO" id="GO:0016407">
    <property type="term" value="F:acetyltransferase activity"/>
    <property type="evidence" value="ECO:0007669"/>
    <property type="project" value="TreeGrafter"/>
</dbReference>
<comment type="caution">
    <text evidence="11">The sequence shown here is derived from an EMBL/GenBank/DDBJ whole genome shotgun (WGS) entry which is preliminary data.</text>
</comment>
<dbReference type="SUPFAM" id="SSF52777">
    <property type="entry name" value="CoA-dependent acyltransferases"/>
    <property type="match status" value="1"/>
</dbReference>
<dbReference type="Gene3D" id="3.30.559.10">
    <property type="entry name" value="Chloramphenicol acetyltransferase-like domain"/>
    <property type="match status" value="1"/>
</dbReference>
<comment type="subunit">
    <text evidence="3">Forms a 24-polypeptide structural core with octahedral symmetry.</text>
</comment>
<comment type="similarity">
    <text evidence="2 7">Belongs to the 2-oxoacid dehydrogenase family.</text>
</comment>
<dbReference type="InterPro" id="IPR001078">
    <property type="entry name" value="2-oxoacid_DH_actylTfrase"/>
</dbReference>
<feature type="domain" description="Lipoyl-binding" evidence="9">
    <location>
        <begin position="2"/>
        <end position="79"/>
    </location>
</feature>
<dbReference type="PROSITE" id="PS50968">
    <property type="entry name" value="BIOTINYL_LIPOYL"/>
    <property type="match status" value="1"/>
</dbReference>
<dbReference type="CDD" id="cd06849">
    <property type="entry name" value="lipoyl_domain"/>
    <property type="match status" value="1"/>
</dbReference>